<organism evidence="2 3">
    <name type="scientific">Mesorhizobium kowhaii</name>
    <dbReference type="NCBI Taxonomy" id="1300272"/>
    <lineage>
        <taxon>Bacteria</taxon>
        <taxon>Pseudomonadati</taxon>
        <taxon>Pseudomonadota</taxon>
        <taxon>Alphaproteobacteria</taxon>
        <taxon>Hyphomicrobiales</taxon>
        <taxon>Phyllobacteriaceae</taxon>
        <taxon>Mesorhizobium</taxon>
    </lineage>
</organism>
<dbReference type="Proteomes" id="UP000248616">
    <property type="component" value="Unassembled WGS sequence"/>
</dbReference>
<evidence type="ECO:0000313" key="3">
    <source>
        <dbReference type="Proteomes" id="UP000248616"/>
    </source>
</evidence>
<evidence type="ECO:0000313" key="2">
    <source>
        <dbReference type="EMBL" id="PZV36281.1"/>
    </source>
</evidence>
<feature type="region of interest" description="Disordered" evidence="1">
    <location>
        <begin position="14"/>
        <end position="44"/>
    </location>
</feature>
<evidence type="ECO:0000256" key="1">
    <source>
        <dbReference type="SAM" id="MobiDB-lite"/>
    </source>
</evidence>
<reference evidence="3" key="1">
    <citation type="submission" date="2017-03" db="EMBL/GenBank/DDBJ databases">
        <authorList>
            <person name="Safronova V.I."/>
            <person name="Sazanova A.L."/>
            <person name="Chirak E.R."/>
        </authorList>
    </citation>
    <scope>NUCLEOTIDE SEQUENCE [LARGE SCALE GENOMIC DNA]</scope>
    <source>
        <strain evidence="3">Ach-343</strain>
    </source>
</reference>
<gene>
    <name evidence="2" type="ORF">B5V02_24135</name>
</gene>
<name>A0A2W7C1V8_9HYPH</name>
<sequence length="74" mass="7977">MLITSLRMTASREAKLKTPIGRWKPNSVPTKPHQTPALLSPHPATAAEDGALDRAFGDAARQNVRWTDSVISAA</sequence>
<proteinExistence type="predicted"/>
<accession>A0A2W7C1V8</accession>
<keyword evidence="3" id="KW-1185">Reference proteome</keyword>
<dbReference type="AlphaFoldDB" id="A0A2W7C1V8"/>
<dbReference type="EMBL" id="MZXV01000051">
    <property type="protein sequence ID" value="PZV36281.1"/>
    <property type="molecule type" value="Genomic_DNA"/>
</dbReference>
<comment type="caution">
    <text evidence="2">The sequence shown here is derived from an EMBL/GenBank/DDBJ whole genome shotgun (WGS) entry which is preliminary data.</text>
</comment>
<protein>
    <submittedName>
        <fullName evidence="2">Uncharacterized protein</fullName>
    </submittedName>
</protein>